<evidence type="ECO:0000256" key="6">
    <source>
        <dbReference type="ARBA" id="ARBA00023136"/>
    </source>
</evidence>
<protein>
    <submittedName>
        <fullName evidence="9">Oidioi.mRNA.OKI2018_I69.XSR.g13704.t1.cds</fullName>
    </submittedName>
</protein>
<evidence type="ECO:0000256" key="4">
    <source>
        <dbReference type="ARBA" id="ARBA00022989"/>
    </source>
</evidence>
<evidence type="ECO:0000256" key="1">
    <source>
        <dbReference type="ARBA" id="ARBA00004141"/>
    </source>
</evidence>
<accession>A0ABN7SCE5</accession>
<evidence type="ECO:0000256" key="2">
    <source>
        <dbReference type="ARBA" id="ARBA00022448"/>
    </source>
</evidence>
<keyword evidence="2" id="KW-0813">Transport</keyword>
<dbReference type="InterPro" id="IPR028325">
    <property type="entry name" value="VG_K_chnl"/>
</dbReference>
<dbReference type="EMBL" id="OU015569">
    <property type="protein sequence ID" value="CAG5094606.1"/>
    <property type="molecule type" value="Genomic_DNA"/>
</dbReference>
<dbReference type="Gene3D" id="1.20.120.350">
    <property type="entry name" value="Voltage-gated potassium channels. Chain C"/>
    <property type="match status" value="1"/>
</dbReference>
<keyword evidence="4 8" id="KW-1133">Transmembrane helix</keyword>
<feature type="transmembrane region" description="Helical" evidence="8">
    <location>
        <begin position="49"/>
        <end position="69"/>
    </location>
</feature>
<keyword evidence="3 8" id="KW-0812">Transmembrane</keyword>
<reference evidence="9 10" key="1">
    <citation type="submission" date="2021-04" db="EMBL/GenBank/DDBJ databases">
        <authorList>
            <person name="Bliznina A."/>
        </authorList>
    </citation>
    <scope>NUCLEOTIDE SEQUENCE [LARGE SCALE GENOMIC DNA]</scope>
</reference>
<dbReference type="InterPro" id="IPR027359">
    <property type="entry name" value="Volt_channel_dom_sf"/>
</dbReference>
<dbReference type="PANTHER" id="PTHR11537:SF113">
    <property type="entry name" value="POTASSIUM VOLTAGE-GATED CHANNEL PROTEIN SHAKER"/>
    <property type="match status" value="1"/>
</dbReference>
<keyword evidence="6 8" id="KW-0472">Membrane</keyword>
<dbReference type="Proteomes" id="UP001158576">
    <property type="component" value="Chromosome XSR"/>
</dbReference>
<evidence type="ECO:0000313" key="10">
    <source>
        <dbReference type="Proteomes" id="UP001158576"/>
    </source>
</evidence>
<evidence type="ECO:0000256" key="7">
    <source>
        <dbReference type="ARBA" id="ARBA00023303"/>
    </source>
</evidence>
<dbReference type="PANTHER" id="PTHR11537">
    <property type="entry name" value="VOLTAGE-GATED POTASSIUM CHANNEL"/>
    <property type="match status" value="1"/>
</dbReference>
<name>A0ABN7SCE5_OIKDI</name>
<proteinExistence type="predicted"/>
<evidence type="ECO:0000256" key="5">
    <source>
        <dbReference type="ARBA" id="ARBA00023065"/>
    </source>
</evidence>
<evidence type="ECO:0000313" key="9">
    <source>
        <dbReference type="EMBL" id="CAG5094606.1"/>
    </source>
</evidence>
<evidence type="ECO:0000256" key="3">
    <source>
        <dbReference type="ARBA" id="ARBA00022692"/>
    </source>
</evidence>
<keyword evidence="5" id="KW-0406">Ion transport</keyword>
<sequence length="85" mass="9876">MSWPAKIFFFMQMSFILISVGNFVLATLPQYRDDSALNTLPIPSPDSKQFPFFVVEIFCILYFVLELLIRFWVALSPAEFFADIL</sequence>
<keyword evidence="10" id="KW-1185">Reference proteome</keyword>
<evidence type="ECO:0000256" key="8">
    <source>
        <dbReference type="SAM" id="Phobius"/>
    </source>
</evidence>
<comment type="subcellular location">
    <subcellularLocation>
        <location evidence="1">Membrane</location>
        <topology evidence="1">Multi-pass membrane protein</topology>
    </subcellularLocation>
</comment>
<gene>
    <name evidence="9" type="ORF">OKIOD_LOCUS5262</name>
</gene>
<keyword evidence="7" id="KW-0407">Ion channel</keyword>
<organism evidence="9 10">
    <name type="scientific">Oikopleura dioica</name>
    <name type="common">Tunicate</name>
    <dbReference type="NCBI Taxonomy" id="34765"/>
    <lineage>
        <taxon>Eukaryota</taxon>
        <taxon>Metazoa</taxon>
        <taxon>Chordata</taxon>
        <taxon>Tunicata</taxon>
        <taxon>Appendicularia</taxon>
        <taxon>Copelata</taxon>
        <taxon>Oikopleuridae</taxon>
        <taxon>Oikopleura</taxon>
    </lineage>
</organism>
<feature type="transmembrane region" description="Helical" evidence="8">
    <location>
        <begin position="7"/>
        <end position="29"/>
    </location>
</feature>